<keyword evidence="2" id="KW-0540">Nuclease</keyword>
<feature type="domain" description="Putative restriction endonuclease" evidence="1">
    <location>
        <begin position="13"/>
        <end position="189"/>
    </location>
</feature>
<keyword evidence="2" id="KW-0378">Hydrolase</keyword>
<dbReference type="GO" id="GO:0004519">
    <property type="term" value="F:endonuclease activity"/>
    <property type="evidence" value="ECO:0007669"/>
    <property type="project" value="UniProtKB-KW"/>
</dbReference>
<dbReference type="Pfam" id="PF05685">
    <property type="entry name" value="Uma2"/>
    <property type="match status" value="1"/>
</dbReference>
<proteinExistence type="predicted"/>
<dbReference type="InterPro" id="IPR012296">
    <property type="entry name" value="Nuclease_put_TT1808"/>
</dbReference>
<dbReference type="InterPro" id="IPR008538">
    <property type="entry name" value="Uma2"/>
</dbReference>
<evidence type="ECO:0000313" key="3">
    <source>
        <dbReference type="Proteomes" id="UP000253868"/>
    </source>
</evidence>
<reference evidence="3" key="1">
    <citation type="submission" date="2018-07" db="EMBL/GenBank/DDBJ databases">
        <authorList>
            <person name="Zhao J."/>
        </authorList>
    </citation>
    <scope>NUCLEOTIDE SEQUENCE [LARGE SCALE GENOMIC DNA]</scope>
    <source>
        <strain evidence="3">GSSD-12</strain>
    </source>
</reference>
<dbReference type="Gene3D" id="3.90.1570.10">
    <property type="entry name" value="tt1808, chain A"/>
    <property type="match status" value="1"/>
</dbReference>
<accession>A0A345HRG9</accession>
<gene>
    <name evidence="2" type="ORF">DVK44_18355</name>
</gene>
<keyword evidence="2" id="KW-0255">Endonuclease</keyword>
<dbReference type="AlphaFoldDB" id="A0A345HRG9"/>
<evidence type="ECO:0000313" key="2">
    <source>
        <dbReference type="EMBL" id="AXG79293.1"/>
    </source>
</evidence>
<dbReference type="OrthoDB" id="4537149at2"/>
<protein>
    <submittedName>
        <fullName evidence="2">Uma2 family endonuclease</fullName>
    </submittedName>
</protein>
<dbReference type="SUPFAM" id="SSF52980">
    <property type="entry name" value="Restriction endonuclease-like"/>
    <property type="match status" value="1"/>
</dbReference>
<dbReference type="KEGG" id="spad:DVK44_18355"/>
<organism evidence="2 3">
    <name type="scientific">Streptomyces paludis</name>
    <dbReference type="NCBI Taxonomy" id="2282738"/>
    <lineage>
        <taxon>Bacteria</taxon>
        <taxon>Bacillati</taxon>
        <taxon>Actinomycetota</taxon>
        <taxon>Actinomycetes</taxon>
        <taxon>Kitasatosporales</taxon>
        <taxon>Streptomycetaceae</taxon>
        <taxon>Streptomyces</taxon>
    </lineage>
</organism>
<name>A0A345HRG9_9ACTN</name>
<dbReference type="InterPro" id="IPR011335">
    <property type="entry name" value="Restrct_endonuc-II-like"/>
</dbReference>
<dbReference type="CDD" id="cd06260">
    <property type="entry name" value="DUF820-like"/>
    <property type="match status" value="1"/>
</dbReference>
<keyword evidence="3" id="KW-1185">Reference proteome</keyword>
<sequence length="197" mass="22217">MTVMAEHVSYMSVEEFERLAKLVEKESDAVRLEFINGRIGLKYMTDGDHSEIIRWLQKRCMQARPDLWLYAGGEIGLLVEAYRKGRAKPDAVLAPEKAFVGQGDWADPALSLMTVEVTSYDSDTDRRDRKEKPAAYAAAGIPVYLLIDRDHCTVSVFTEPSADGYGYCQVADFGKRVMLPDPVGIELDTEELKEYVR</sequence>
<dbReference type="Proteomes" id="UP000253868">
    <property type="component" value="Chromosome"/>
</dbReference>
<dbReference type="PANTHER" id="PTHR35400:SF3">
    <property type="entry name" value="SLL1072 PROTEIN"/>
    <property type="match status" value="1"/>
</dbReference>
<dbReference type="PANTHER" id="PTHR35400">
    <property type="entry name" value="SLR1083 PROTEIN"/>
    <property type="match status" value="1"/>
</dbReference>
<evidence type="ECO:0000259" key="1">
    <source>
        <dbReference type="Pfam" id="PF05685"/>
    </source>
</evidence>
<dbReference type="EMBL" id="CP031194">
    <property type="protein sequence ID" value="AXG79293.1"/>
    <property type="molecule type" value="Genomic_DNA"/>
</dbReference>
<dbReference type="RefSeq" id="WP_114660626.1">
    <property type="nucleotide sequence ID" value="NZ_CP031194.1"/>
</dbReference>